<dbReference type="eggNOG" id="ENOG5033TDZ">
    <property type="taxonomic scope" value="Bacteria"/>
</dbReference>
<reference evidence="1 2" key="1">
    <citation type="journal article" date="2004" name="Nature">
        <title>Genome sequence of Silicibacter pomeroyi reveals adaptations to the marine environment.</title>
        <authorList>
            <person name="Moran M.A."/>
            <person name="Buchan A."/>
            <person name="Gonzalez J.M."/>
            <person name="Heidelberg J.F."/>
            <person name="Whitman W.B."/>
            <person name="Kiene R.P."/>
            <person name="Henriksen J.R."/>
            <person name="King G.M."/>
            <person name="Belas R."/>
            <person name="Fuqua C."/>
            <person name="Brinkac L."/>
            <person name="Lewis M."/>
            <person name="Johri S."/>
            <person name="Weaver B."/>
            <person name="Pai G."/>
            <person name="Eisen J.A."/>
            <person name="Rahe E."/>
            <person name="Sheldon W.M."/>
            <person name="Ye W."/>
            <person name="Miller T.R."/>
            <person name="Carlton J."/>
            <person name="Rasko D.A."/>
            <person name="Paulsen I.T."/>
            <person name="Ren Q."/>
            <person name="Daugherty S.C."/>
            <person name="Deboy R.T."/>
            <person name="Dodson R.J."/>
            <person name="Durkin A.S."/>
            <person name="Madupu R."/>
            <person name="Nelson W.C."/>
            <person name="Sullivan S.A."/>
            <person name="Rosovitz M.J."/>
            <person name="Haft D.H."/>
            <person name="Selengut J."/>
            <person name="Ward N."/>
        </authorList>
    </citation>
    <scope>NUCLEOTIDE SEQUENCE [LARGE SCALE GENOMIC DNA]</scope>
    <source>
        <strain evidence="2">ATCC 700808 / DSM 15171 / DSS-3</strain>
    </source>
</reference>
<gene>
    <name evidence="1" type="ordered locus">SPO2964</name>
</gene>
<dbReference type="EMBL" id="CP000031">
    <property type="protein sequence ID" value="AAV96205.1"/>
    <property type="molecule type" value="Genomic_DNA"/>
</dbReference>
<evidence type="ECO:0000313" key="1">
    <source>
        <dbReference type="EMBL" id="AAV96205.1"/>
    </source>
</evidence>
<dbReference type="Proteomes" id="UP000001023">
    <property type="component" value="Chromosome"/>
</dbReference>
<accession>Q5LP84</accession>
<dbReference type="HOGENOM" id="CLU_111137_0_0_5"/>
<dbReference type="AlphaFoldDB" id="Q5LP84"/>
<sequence length="216" mass="22786">MSLDNRTGPPHRGGLFHSGVWRRARTACFRCPGGARVARSATNPMTVMKKILLPTLALMSLSACASLWHREGVGFTGIDGEPKTFTTEKGSADYVARRLSVPAELAGKPVQRLQSEKGDIASLAGVAIGAGGRDPQSAVEVGSGTLELFLSTVEVNGVLFAVLRTQEGEIDRLPENSNVAFAQSVPRLTGCLTGGQVYQAGRANRPTGLAVPLDCR</sequence>
<dbReference type="PaxDb" id="246200-SPO2964"/>
<protein>
    <submittedName>
        <fullName evidence="1">Uncharacterized protein</fullName>
    </submittedName>
</protein>
<proteinExistence type="predicted"/>
<dbReference type="KEGG" id="sil:SPO2964"/>
<organism evidence="1 2">
    <name type="scientific">Ruegeria pomeroyi (strain ATCC 700808 / DSM 15171 / DSS-3)</name>
    <name type="common">Silicibacter pomeroyi</name>
    <dbReference type="NCBI Taxonomy" id="246200"/>
    <lineage>
        <taxon>Bacteria</taxon>
        <taxon>Pseudomonadati</taxon>
        <taxon>Pseudomonadota</taxon>
        <taxon>Alphaproteobacteria</taxon>
        <taxon>Rhodobacterales</taxon>
        <taxon>Roseobacteraceae</taxon>
        <taxon>Ruegeria</taxon>
    </lineage>
</organism>
<reference evidence="1 2" key="2">
    <citation type="journal article" date="2014" name="Stand. Genomic Sci.">
        <title>An updated genome annotation for the model marine bacterium Ruegeria pomeroyi DSS-3.</title>
        <authorList>
            <person name="Rivers A.R."/>
            <person name="Smith C.B."/>
            <person name="Moran M.A."/>
        </authorList>
    </citation>
    <scope>GENOME REANNOTATION</scope>
    <source>
        <strain evidence="2">ATCC 700808 / DSM 15171 / DSS-3</strain>
    </source>
</reference>
<keyword evidence="2" id="KW-1185">Reference proteome</keyword>
<evidence type="ECO:0000313" key="2">
    <source>
        <dbReference type="Proteomes" id="UP000001023"/>
    </source>
</evidence>
<name>Q5LP84_RUEPO</name>